<reference evidence="8" key="1">
    <citation type="submission" date="2025-08" db="UniProtKB">
        <authorList>
            <consortium name="RefSeq"/>
        </authorList>
    </citation>
    <scope>IDENTIFICATION</scope>
    <source>
        <tissue evidence="8">Whole organism</tissue>
    </source>
</reference>
<dbReference type="KEGG" id="foc:127752234"/>
<feature type="region of interest" description="Disordered" evidence="5">
    <location>
        <begin position="69"/>
        <end position="124"/>
    </location>
</feature>
<keyword evidence="3" id="KW-0862">Zinc</keyword>
<keyword evidence="7" id="KW-1185">Reference proteome</keyword>
<evidence type="ECO:0000256" key="1">
    <source>
        <dbReference type="ARBA" id="ARBA00022723"/>
    </source>
</evidence>
<evidence type="ECO:0000259" key="6">
    <source>
        <dbReference type="PROSITE" id="PS50089"/>
    </source>
</evidence>
<evidence type="ECO:0000313" key="8">
    <source>
        <dbReference type="RefSeq" id="XP_052132973.1"/>
    </source>
</evidence>
<feature type="compositionally biased region" description="Low complexity" evidence="5">
    <location>
        <begin position="69"/>
        <end position="79"/>
    </location>
</feature>
<protein>
    <submittedName>
        <fullName evidence="8">Proteoglycan 4-like</fullName>
    </submittedName>
</protein>
<dbReference type="PANTHER" id="PTHR23041:SF78">
    <property type="entry name" value="E3 UBIQUITIN-PROTEIN LIGASE RNF4"/>
    <property type="match status" value="1"/>
</dbReference>
<dbReference type="SUPFAM" id="SSF57850">
    <property type="entry name" value="RING/U-box"/>
    <property type="match status" value="1"/>
</dbReference>
<keyword evidence="2 4" id="KW-0863">Zinc-finger</keyword>
<dbReference type="GO" id="GO:0008270">
    <property type="term" value="F:zinc ion binding"/>
    <property type="evidence" value="ECO:0007669"/>
    <property type="project" value="UniProtKB-KW"/>
</dbReference>
<evidence type="ECO:0000256" key="2">
    <source>
        <dbReference type="ARBA" id="ARBA00022771"/>
    </source>
</evidence>
<evidence type="ECO:0000256" key="4">
    <source>
        <dbReference type="PROSITE-ProRule" id="PRU00175"/>
    </source>
</evidence>
<keyword evidence="1" id="KW-0479">Metal-binding</keyword>
<dbReference type="InterPro" id="IPR047134">
    <property type="entry name" value="RNF4"/>
</dbReference>
<dbReference type="Gene3D" id="3.30.40.10">
    <property type="entry name" value="Zinc/RING finger domain, C3HC4 (zinc finger)"/>
    <property type="match status" value="1"/>
</dbReference>
<dbReference type="SMART" id="SM00744">
    <property type="entry name" value="RINGv"/>
    <property type="match status" value="1"/>
</dbReference>
<dbReference type="Proteomes" id="UP000504606">
    <property type="component" value="Unplaced"/>
</dbReference>
<dbReference type="CDD" id="cd16448">
    <property type="entry name" value="RING-H2"/>
    <property type="match status" value="1"/>
</dbReference>
<feature type="compositionally biased region" description="Basic and acidic residues" evidence="5">
    <location>
        <begin position="226"/>
        <end position="248"/>
    </location>
</feature>
<evidence type="ECO:0000256" key="3">
    <source>
        <dbReference type="ARBA" id="ARBA00022833"/>
    </source>
</evidence>
<evidence type="ECO:0000256" key="5">
    <source>
        <dbReference type="SAM" id="MobiDB-lite"/>
    </source>
</evidence>
<feature type="compositionally biased region" description="Basic residues" evidence="5">
    <location>
        <begin position="349"/>
        <end position="368"/>
    </location>
</feature>
<accession>A0A9C6XVV2</accession>
<dbReference type="Pfam" id="PF13639">
    <property type="entry name" value="zf-RING_2"/>
    <property type="match status" value="1"/>
</dbReference>
<feature type="domain" description="RING-type" evidence="6">
    <location>
        <begin position="375"/>
        <end position="421"/>
    </location>
</feature>
<proteinExistence type="predicted"/>
<sequence>MAVYPPSSGQPQMICINPQDLLLFMQQMTSAFGRGTSMRPPLPEVVHITPPMVPLVSTCEQVSSIPAAPATPAARTAPAAPAPPATPATPATPDVLIMDPPHSEDRERSTSHERSPSPDFAWMFDEDPPAVVESVLPAERAPSPYRPSYFNYDRASTTSRRSKPCETSWREKSFLPAERATSPHHPARHFNFDKPSTSSSLLEGRPTTIGRSRRASRTPSPPSSRFAEKKRTSRHPTPDCFKDLDPRARSRSPSATFLDDESSCSPTSLLRSRGYRNGEKKVKSPSPAFLRDFEPSVSPGFSFLRGKPTSARQSDEKERSLSPDFAPSTNKKPKEADPDYSPSTSPKTAPKKRGRPRKHPPKPAKGRTPKAPVTCPICKEDTAGSWAVTRCGHYSHKECLDKWLQTPGQILRARKVCPVCSLDFDAKEVNPIYFGEK</sequence>
<organism evidence="7 8">
    <name type="scientific">Frankliniella occidentalis</name>
    <name type="common">Western flower thrips</name>
    <name type="synonym">Euthrips occidentalis</name>
    <dbReference type="NCBI Taxonomy" id="133901"/>
    <lineage>
        <taxon>Eukaryota</taxon>
        <taxon>Metazoa</taxon>
        <taxon>Ecdysozoa</taxon>
        <taxon>Arthropoda</taxon>
        <taxon>Hexapoda</taxon>
        <taxon>Insecta</taxon>
        <taxon>Pterygota</taxon>
        <taxon>Neoptera</taxon>
        <taxon>Paraneoptera</taxon>
        <taxon>Thysanoptera</taxon>
        <taxon>Terebrantia</taxon>
        <taxon>Thripoidea</taxon>
        <taxon>Thripidae</taxon>
        <taxon>Frankliniella</taxon>
    </lineage>
</organism>
<feature type="compositionally biased region" description="Basic and acidic residues" evidence="5">
    <location>
        <begin position="101"/>
        <end position="116"/>
    </location>
</feature>
<gene>
    <name evidence="8" type="primary">LOC127752234</name>
</gene>
<name>A0A9C6XVV2_FRAOC</name>
<dbReference type="SMART" id="SM00184">
    <property type="entry name" value="RING"/>
    <property type="match status" value="1"/>
</dbReference>
<dbReference type="RefSeq" id="XP_052132973.1">
    <property type="nucleotide sequence ID" value="XM_052277013.1"/>
</dbReference>
<dbReference type="PANTHER" id="PTHR23041">
    <property type="entry name" value="RING FINGER DOMAIN-CONTAINING"/>
    <property type="match status" value="1"/>
</dbReference>
<dbReference type="InterPro" id="IPR011016">
    <property type="entry name" value="Znf_RING-CH"/>
</dbReference>
<dbReference type="GeneID" id="127752234"/>
<dbReference type="AlphaFoldDB" id="A0A9C6XVV2"/>
<evidence type="ECO:0000313" key="7">
    <source>
        <dbReference type="Proteomes" id="UP000504606"/>
    </source>
</evidence>
<dbReference type="InterPro" id="IPR013083">
    <property type="entry name" value="Znf_RING/FYVE/PHD"/>
</dbReference>
<dbReference type="InterPro" id="IPR001841">
    <property type="entry name" value="Znf_RING"/>
</dbReference>
<feature type="region of interest" description="Disordered" evidence="5">
    <location>
        <begin position="140"/>
        <end position="371"/>
    </location>
</feature>
<dbReference type="PROSITE" id="PS50089">
    <property type="entry name" value="ZF_RING_2"/>
    <property type="match status" value="1"/>
</dbReference>